<dbReference type="AlphaFoldDB" id="A0A1B8QAB3"/>
<keyword evidence="11" id="KW-0175">Coiled coil</keyword>
<evidence type="ECO:0000259" key="13">
    <source>
        <dbReference type="PROSITE" id="PS00486"/>
    </source>
</evidence>
<evidence type="ECO:0000256" key="8">
    <source>
        <dbReference type="ARBA" id="ARBA00024647"/>
    </source>
</evidence>
<evidence type="ECO:0000256" key="12">
    <source>
        <dbReference type="SAM" id="MobiDB-lite"/>
    </source>
</evidence>
<dbReference type="InterPro" id="IPR005748">
    <property type="entry name" value="DNA_mismatch_repair_MutS"/>
</dbReference>
<keyword evidence="4 10" id="KW-0227">DNA damage</keyword>
<dbReference type="InterPro" id="IPR036187">
    <property type="entry name" value="DNA_mismatch_repair_MutS_sf"/>
</dbReference>
<evidence type="ECO:0000256" key="7">
    <source>
        <dbReference type="ARBA" id="ARBA00023204"/>
    </source>
</evidence>
<feature type="domain" description="DNA mismatch repair proteins mutS family" evidence="13">
    <location>
        <begin position="807"/>
        <end position="823"/>
    </location>
</feature>
<keyword evidence="7 10" id="KW-0234">DNA repair</keyword>
<evidence type="ECO:0000313" key="15">
    <source>
        <dbReference type="Proteomes" id="UP000092616"/>
    </source>
</evidence>
<dbReference type="Proteomes" id="UP000092616">
    <property type="component" value="Unassembled WGS sequence"/>
</dbReference>
<dbReference type="PANTHER" id="PTHR11361">
    <property type="entry name" value="DNA MISMATCH REPAIR PROTEIN MUTS FAMILY MEMBER"/>
    <property type="match status" value="1"/>
</dbReference>
<dbReference type="InterPro" id="IPR017261">
    <property type="entry name" value="DNA_mismatch_repair_MutS/MSH"/>
</dbReference>
<dbReference type="SUPFAM" id="SSF53150">
    <property type="entry name" value="DNA repair protein MutS, domain II"/>
    <property type="match status" value="1"/>
</dbReference>
<evidence type="ECO:0000313" key="14">
    <source>
        <dbReference type="EMBL" id="OBX75995.1"/>
    </source>
</evidence>
<dbReference type="SMART" id="SM00534">
    <property type="entry name" value="MUTSac"/>
    <property type="match status" value="1"/>
</dbReference>
<dbReference type="NCBIfam" id="TIGR01070">
    <property type="entry name" value="mutS1"/>
    <property type="match status" value="1"/>
</dbReference>
<dbReference type="GO" id="GO:0005829">
    <property type="term" value="C:cytosol"/>
    <property type="evidence" value="ECO:0007669"/>
    <property type="project" value="TreeGrafter"/>
</dbReference>
<dbReference type="SMART" id="SM00533">
    <property type="entry name" value="MUTSd"/>
    <property type="match status" value="1"/>
</dbReference>
<dbReference type="SUPFAM" id="SSF52540">
    <property type="entry name" value="P-loop containing nucleoside triphosphate hydrolases"/>
    <property type="match status" value="1"/>
</dbReference>
<proteinExistence type="inferred from homology"/>
<dbReference type="Pfam" id="PF05192">
    <property type="entry name" value="MutS_III"/>
    <property type="match status" value="1"/>
</dbReference>
<dbReference type="InterPro" id="IPR000432">
    <property type="entry name" value="DNA_mismatch_repair_MutS_C"/>
</dbReference>
<dbReference type="Gene3D" id="1.10.1420.10">
    <property type="match status" value="2"/>
</dbReference>
<comment type="function">
    <text evidence="8">This protein is involved in the repair of mismatches in DNA. It is possible that it carries out the mismatch recognition step. This protein has a weak ATPase activity.</text>
</comment>
<reference evidence="14 15" key="1">
    <citation type="submission" date="2016-06" db="EMBL/GenBank/DDBJ databases">
        <title>Draft genome of Moraxella atlantae CCUG 59586.</title>
        <authorList>
            <person name="Salva-Serra F."/>
            <person name="Engstrom-Jakobsson H."/>
            <person name="Thorell K."/>
            <person name="Gonzales-Siles L."/>
            <person name="Karlsson R."/>
            <person name="Boulund F."/>
            <person name="Engstrand L."/>
            <person name="Kristiansson E."/>
            <person name="Moore E."/>
        </authorList>
    </citation>
    <scope>NUCLEOTIDE SEQUENCE [LARGE SCALE GENOMIC DNA]</scope>
    <source>
        <strain evidence="14 15">CCUG 59586</strain>
    </source>
</reference>
<gene>
    <name evidence="14" type="ORF">A9306_01675</name>
</gene>
<evidence type="ECO:0000256" key="2">
    <source>
        <dbReference type="ARBA" id="ARBA00021982"/>
    </source>
</evidence>
<comment type="caution">
    <text evidence="14">The sequence shown here is derived from an EMBL/GenBank/DDBJ whole genome shotgun (WGS) entry which is preliminary data.</text>
</comment>
<dbReference type="Pfam" id="PF01624">
    <property type="entry name" value="MutS_I"/>
    <property type="match status" value="1"/>
</dbReference>
<dbReference type="InterPro" id="IPR016151">
    <property type="entry name" value="DNA_mismatch_repair_MutS_N"/>
</dbReference>
<comment type="similarity">
    <text evidence="1 10">Belongs to the DNA mismatch repair MutS family.</text>
</comment>
<dbReference type="InterPro" id="IPR027417">
    <property type="entry name" value="P-loop_NTPase"/>
</dbReference>
<dbReference type="SUPFAM" id="SSF55271">
    <property type="entry name" value="DNA repair protein MutS, domain I"/>
    <property type="match status" value="1"/>
</dbReference>
<evidence type="ECO:0000256" key="1">
    <source>
        <dbReference type="ARBA" id="ARBA00006271"/>
    </source>
</evidence>
<dbReference type="GO" id="GO:0140664">
    <property type="term" value="F:ATP-dependent DNA damage sensor activity"/>
    <property type="evidence" value="ECO:0007669"/>
    <property type="project" value="InterPro"/>
</dbReference>
<dbReference type="PIRSF" id="PIRSF037677">
    <property type="entry name" value="DNA_mis_repair_Msh6"/>
    <property type="match status" value="1"/>
</dbReference>
<dbReference type="SUPFAM" id="SSF48334">
    <property type="entry name" value="DNA repair protein MutS, domain III"/>
    <property type="match status" value="1"/>
</dbReference>
<dbReference type="Gene3D" id="3.40.50.300">
    <property type="entry name" value="P-loop containing nucleotide triphosphate hydrolases"/>
    <property type="match status" value="1"/>
</dbReference>
<evidence type="ECO:0000256" key="6">
    <source>
        <dbReference type="ARBA" id="ARBA00023125"/>
    </source>
</evidence>
<evidence type="ECO:0000256" key="9">
    <source>
        <dbReference type="NCBIfam" id="TIGR01070"/>
    </source>
</evidence>
<dbReference type="InterPro" id="IPR036678">
    <property type="entry name" value="MutS_con_dom_sf"/>
</dbReference>
<sequence length="983" mass="106784">MNTAAPSNTANSHLIDLSQHTPMMQQYLTLKADYPYALLLYRMGDFYELFFDDAKIAAQILGITLTKRGTDKQGNIIPMAGVPFHSADGYIARLINAGQTVVICEQVEEGTPDDKPSDKTHPQKTSKAKTNKKSTESTSKANQKLMARKVVRTLTAGTLTDDSLITQGQTPTVLALCFAKSPLAVGLAELDLSQGGIRASYLTANSLADMQHQLSAELMRYDPSEVLIDEALDNAWQTWLQDMLTQTSLNTAATKTVPIMRQPHSHFLLANAEAHLTEHLNVTTLAGFGLADKPESVAAASVVLHYGKHTQQADLAHIGHIRLEQAADFLQLDAISQQNLEIFKPVLASGVTLLSVIDHCRTPMGKRALVHHLHRPLLNITLINRRLDAVEQLMALPPSDFAALCQTLSAIGDIERIGGRIGLGSAKPTDLVKLRQSLLDATTLSGQLATWFGDLIATHTTLNADTPLLPMLAKQLPEVGANDAVGQNADIFAQLIALLKQAIQDVPPNHTRDGGVIQTGYDPELDRLRHLHDNVEETLEQLADKERQAHNLPIKVGFNKVSGFYFELSAAQAMHAPAHFSRRQTLKNAERFITEELKTLEEAYLSAQSQAIAREKRLYDELMGQLQGQLPALQRLARAIAYLDVLANWVTLTRLDDLSGGASVWCRPTFGKRLASNADQPAAYLDIQGGRHVVVEASLARHQHSRAHSEGFVANDCQLGTPAQPERLMLITGPNMGGKSTYMRQTALIVLLACCGSFVPAQAADIGRIARIFTRIGSADDLAGGKSTFMVEMIETANILNQAHSNALVLMDEVGRGTSTQDGLAIAYACVKHLASLGCLTLFATHYFELTELAERDPAMLNQHVVTQEIAGQLLLLHKIAKGSTHRSFGLHVAKMAGVPNAVLTMAEQYLQDHTEPRAQPTAQDNAITNATTNETSLATSAPALSAKQADALSQLAALDPNAMTPKAALEFIYALKELLKTD</sequence>
<dbReference type="PANTHER" id="PTHR11361:SF34">
    <property type="entry name" value="DNA MISMATCH REPAIR PROTEIN MSH1, MITOCHONDRIAL"/>
    <property type="match status" value="1"/>
</dbReference>
<protein>
    <recommendedName>
        <fullName evidence="2 9">DNA mismatch repair protein MutS</fullName>
    </recommendedName>
</protein>
<evidence type="ECO:0000256" key="3">
    <source>
        <dbReference type="ARBA" id="ARBA00022741"/>
    </source>
</evidence>
<keyword evidence="3 10" id="KW-0547">Nucleotide-binding</keyword>
<evidence type="ECO:0000256" key="10">
    <source>
        <dbReference type="RuleBase" id="RU003756"/>
    </source>
</evidence>
<keyword evidence="5" id="KW-0067">ATP-binding</keyword>
<dbReference type="GO" id="GO:0030983">
    <property type="term" value="F:mismatched DNA binding"/>
    <property type="evidence" value="ECO:0007669"/>
    <property type="project" value="InterPro"/>
</dbReference>
<dbReference type="Pfam" id="PF00488">
    <property type="entry name" value="MutS_V"/>
    <property type="match status" value="1"/>
</dbReference>
<keyword evidence="6 10" id="KW-0238">DNA-binding</keyword>
<dbReference type="InterPro" id="IPR007860">
    <property type="entry name" value="DNA_mmatch_repair_MutS_con_dom"/>
</dbReference>
<dbReference type="GO" id="GO:0006298">
    <property type="term" value="P:mismatch repair"/>
    <property type="evidence" value="ECO:0007669"/>
    <property type="project" value="UniProtKB-UniRule"/>
</dbReference>
<dbReference type="PROSITE" id="PS00486">
    <property type="entry name" value="DNA_MISMATCH_REPAIR_2"/>
    <property type="match status" value="1"/>
</dbReference>
<dbReference type="InterPro" id="IPR045076">
    <property type="entry name" value="MutS"/>
</dbReference>
<dbReference type="NCBIfam" id="NF003810">
    <property type="entry name" value="PRK05399.1"/>
    <property type="match status" value="1"/>
</dbReference>
<dbReference type="Pfam" id="PF05188">
    <property type="entry name" value="MutS_II"/>
    <property type="match status" value="1"/>
</dbReference>
<name>A0A1B8QAB3_9GAMM</name>
<keyword evidence="15" id="KW-1185">Reference proteome</keyword>
<organism evidence="14 15">
    <name type="scientific">Faucicola atlantae</name>
    <dbReference type="NCBI Taxonomy" id="34059"/>
    <lineage>
        <taxon>Bacteria</taxon>
        <taxon>Pseudomonadati</taxon>
        <taxon>Pseudomonadota</taxon>
        <taxon>Gammaproteobacteria</taxon>
        <taxon>Moraxellales</taxon>
        <taxon>Moraxellaceae</taxon>
        <taxon>Faucicola</taxon>
    </lineage>
</organism>
<accession>A0A1B8QAB3</accession>
<evidence type="ECO:0000256" key="4">
    <source>
        <dbReference type="ARBA" id="ARBA00022763"/>
    </source>
</evidence>
<dbReference type="GO" id="GO:0005524">
    <property type="term" value="F:ATP binding"/>
    <property type="evidence" value="ECO:0007669"/>
    <property type="project" value="UniProtKB-UniRule"/>
</dbReference>
<dbReference type="EMBL" id="LZNA01000067">
    <property type="protein sequence ID" value="OBX75995.1"/>
    <property type="molecule type" value="Genomic_DNA"/>
</dbReference>
<dbReference type="InterPro" id="IPR007696">
    <property type="entry name" value="DNA_mismatch_repair_MutS_core"/>
</dbReference>
<dbReference type="InterPro" id="IPR007695">
    <property type="entry name" value="DNA_mismatch_repair_MutS-lik_N"/>
</dbReference>
<dbReference type="Pfam" id="PF05190">
    <property type="entry name" value="MutS_IV"/>
    <property type="match status" value="1"/>
</dbReference>
<feature type="compositionally biased region" description="Basic residues" evidence="12">
    <location>
        <begin position="122"/>
        <end position="132"/>
    </location>
</feature>
<dbReference type="InterPro" id="IPR007861">
    <property type="entry name" value="DNA_mismatch_repair_MutS_clamp"/>
</dbReference>
<dbReference type="Gene3D" id="3.30.420.110">
    <property type="entry name" value="MutS, connector domain"/>
    <property type="match status" value="1"/>
</dbReference>
<evidence type="ECO:0000256" key="5">
    <source>
        <dbReference type="ARBA" id="ARBA00022840"/>
    </source>
</evidence>
<dbReference type="Gene3D" id="3.40.1170.10">
    <property type="entry name" value="DNA repair protein MutS, domain I"/>
    <property type="match status" value="1"/>
</dbReference>
<feature type="region of interest" description="Disordered" evidence="12">
    <location>
        <begin position="109"/>
        <end position="142"/>
    </location>
</feature>
<feature type="compositionally biased region" description="Basic and acidic residues" evidence="12">
    <location>
        <begin position="112"/>
        <end position="121"/>
    </location>
</feature>
<evidence type="ECO:0000256" key="11">
    <source>
        <dbReference type="SAM" id="Coils"/>
    </source>
</evidence>
<feature type="coiled-coil region" evidence="11">
    <location>
        <begin position="525"/>
        <end position="552"/>
    </location>
</feature>
<dbReference type="Gene3D" id="6.10.140.430">
    <property type="match status" value="1"/>
</dbReference>